<evidence type="ECO:0000313" key="1">
    <source>
        <dbReference type="EMBL" id="AIJ46962.1"/>
    </source>
</evidence>
<gene>
    <name evidence="1" type="ORF">O987_14230</name>
</gene>
<sequence length="64" mass="6934">MSKTHAQRKPIAAPAKAAPAGRVFKFSLKGIPVVNAVMEARLEAAARVPRKDRHYPVMIEAPDA</sequence>
<reference evidence="1 2" key="1">
    <citation type="journal article" date="2014" name="Genome Announc.">
        <title>Complete Genome Sequence of Polychlorinated Biphenyl Degrader Comamonas testosteroni TK102 (NBRC 109938).</title>
        <authorList>
            <person name="Fukuda K."/>
            <person name="Hosoyama A."/>
            <person name="Tsuchikane K."/>
            <person name="Ohji S."/>
            <person name="Yamazoe A."/>
            <person name="Fujita N."/>
            <person name="Shintani M."/>
            <person name="Kimbara K."/>
        </authorList>
    </citation>
    <scope>NUCLEOTIDE SEQUENCE [LARGE SCALE GENOMIC DNA]</scope>
    <source>
        <strain evidence="1">TK102</strain>
    </source>
</reference>
<organism evidence="1 2">
    <name type="scientific">Comamonas testosteroni TK102</name>
    <dbReference type="NCBI Taxonomy" id="1392005"/>
    <lineage>
        <taxon>Bacteria</taxon>
        <taxon>Pseudomonadati</taxon>
        <taxon>Pseudomonadota</taxon>
        <taxon>Betaproteobacteria</taxon>
        <taxon>Burkholderiales</taxon>
        <taxon>Comamonadaceae</taxon>
        <taxon>Comamonas</taxon>
    </lineage>
</organism>
<dbReference type="EMBL" id="CP006704">
    <property type="protein sequence ID" value="AIJ46962.1"/>
    <property type="molecule type" value="Genomic_DNA"/>
</dbReference>
<dbReference type="Proteomes" id="UP000028782">
    <property type="component" value="Chromosome"/>
</dbReference>
<dbReference type="KEGG" id="ctes:O987_14230"/>
<dbReference type="HOGENOM" id="CLU_2864369_0_0_4"/>
<accession>A0A076PUG4</accession>
<evidence type="ECO:0000313" key="2">
    <source>
        <dbReference type="Proteomes" id="UP000028782"/>
    </source>
</evidence>
<proteinExistence type="predicted"/>
<dbReference type="RefSeq" id="WP_043372949.1">
    <property type="nucleotide sequence ID" value="NZ_CP006704.1"/>
</dbReference>
<dbReference type="AlphaFoldDB" id="A0A076PUG4"/>
<name>A0A076PUG4_COMTE</name>
<protein>
    <submittedName>
        <fullName evidence="1">Uncharacterized protein</fullName>
    </submittedName>
</protein>